<proteinExistence type="inferred from homology"/>
<dbReference type="AlphaFoldDB" id="A0A847S950"/>
<dbReference type="Gene3D" id="3.40.50.720">
    <property type="entry name" value="NAD(P)-binding Rossmann-like Domain"/>
    <property type="match status" value="1"/>
</dbReference>
<gene>
    <name evidence="4" type="ORF">HF682_01785</name>
</gene>
<name>A0A847S950_9NEIS</name>
<dbReference type="PRINTS" id="PR00080">
    <property type="entry name" value="SDRFAMILY"/>
</dbReference>
<protein>
    <submittedName>
        <fullName evidence="4">SDR family oxidoreductase</fullName>
    </submittedName>
</protein>
<evidence type="ECO:0000313" key="5">
    <source>
        <dbReference type="Proteomes" id="UP000587991"/>
    </source>
</evidence>
<reference evidence="4 5" key="1">
    <citation type="submission" date="2020-04" db="EMBL/GenBank/DDBJ databases">
        <title>Draft genome of Leeia sp. IMCC25680.</title>
        <authorList>
            <person name="Song J."/>
            <person name="Cho J.-C."/>
        </authorList>
    </citation>
    <scope>NUCLEOTIDE SEQUENCE [LARGE SCALE GENOMIC DNA]</scope>
    <source>
        <strain evidence="4 5">IMCC25680</strain>
    </source>
</reference>
<dbReference type="SUPFAM" id="SSF51735">
    <property type="entry name" value="NAD(P)-binding Rossmann-fold domains"/>
    <property type="match status" value="1"/>
</dbReference>
<dbReference type="GO" id="GO:0016491">
    <property type="term" value="F:oxidoreductase activity"/>
    <property type="evidence" value="ECO:0007669"/>
    <property type="project" value="UniProtKB-KW"/>
</dbReference>
<dbReference type="PANTHER" id="PTHR43976:SF16">
    <property type="entry name" value="SHORT-CHAIN DEHYDROGENASE_REDUCTASE FAMILY PROTEIN"/>
    <property type="match status" value="1"/>
</dbReference>
<keyword evidence="5" id="KW-1185">Reference proteome</keyword>
<evidence type="ECO:0000256" key="1">
    <source>
        <dbReference type="ARBA" id="ARBA00006484"/>
    </source>
</evidence>
<evidence type="ECO:0000256" key="3">
    <source>
        <dbReference type="RuleBase" id="RU000363"/>
    </source>
</evidence>
<accession>A0A847S950</accession>
<dbReference type="InterPro" id="IPR036291">
    <property type="entry name" value="NAD(P)-bd_dom_sf"/>
</dbReference>
<dbReference type="CDD" id="cd05374">
    <property type="entry name" value="17beta-HSD-like_SDR_c"/>
    <property type="match status" value="1"/>
</dbReference>
<evidence type="ECO:0000313" key="4">
    <source>
        <dbReference type="EMBL" id="NLR73889.1"/>
    </source>
</evidence>
<dbReference type="InterPro" id="IPR051911">
    <property type="entry name" value="SDR_oxidoreductase"/>
</dbReference>
<dbReference type="InterPro" id="IPR002347">
    <property type="entry name" value="SDR_fam"/>
</dbReference>
<sequence length="275" mass="29635">MKPVIVITGCSSGIGRAAAVLFASKGWQVVATMRQPEAHPLPDTIAVMAMDVTQPTQIAAVMAETLQRFGRIDALVNNAGFGAFGPLETASETLLERQWQTNVQGVMATIRAVLPAMRAQQQGVIVNIASIGGLVTMPLNAVYHATKYAVVGLSEALHYELAPWGIQSKFVAPGGVATDFAGRSLSLTYQGDDHPYHEYVTQVRQAFSQRQGYYSTPEAVADVIYTAVTDGERQRVRYVVGADALALLAAREQLGEAGYLHMMQQRFAPQPAEQA</sequence>
<dbReference type="Proteomes" id="UP000587991">
    <property type="component" value="Unassembled WGS sequence"/>
</dbReference>
<dbReference type="PANTHER" id="PTHR43976">
    <property type="entry name" value="SHORT CHAIN DEHYDROGENASE"/>
    <property type="match status" value="1"/>
</dbReference>
<evidence type="ECO:0000256" key="2">
    <source>
        <dbReference type="ARBA" id="ARBA00023002"/>
    </source>
</evidence>
<dbReference type="PRINTS" id="PR00081">
    <property type="entry name" value="GDHRDH"/>
</dbReference>
<dbReference type="EMBL" id="JABAIM010000001">
    <property type="protein sequence ID" value="NLR73889.1"/>
    <property type="molecule type" value="Genomic_DNA"/>
</dbReference>
<keyword evidence="2" id="KW-0560">Oxidoreductase</keyword>
<comment type="similarity">
    <text evidence="1 3">Belongs to the short-chain dehydrogenases/reductases (SDR) family.</text>
</comment>
<dbReference type="Pfam" id="PF00106">
    <property type="entry name" value="adh_short"/>
    <property type="match status" value="1"/>
</dbReference>
<organism evidence="4 5">
    <name type="scientific">Leeia aquatica</name>
    <dbReference type="NCBI Taxonomy" id="2725557"/>
    <lineage>
        <taxon>Bacteria</taxon>
        <taxon>Pseudomonadati</taxon>
        <taxon>Pseudomonadota</taxon>
        <taxon>Betaproteobacteria</taxon>
        <taxon>Neisseriales</taxon>
        <taxon>Leeiaceae</taxon>
        <taxon>Leeia</taxon>
    </lineage>
</organism>
<comment type="caution">
    <text evidence="4">The sequence shown here is derived from an EMBL/GenBank/DDBJ whole genome shotgun (WGS) entry which is preliminary data.</text>
</comment>
<dbReference type="RefSeq" id="WP_168875540.1">
    <property type="nucleotide sequence ID" value="NZ_JABAIM010000001.1"/>
</dbReference>